<dbReference type="RefSeq" id="WP_076400565.1">
    <property type="nucleotide sequence ID" value="NZ_FTOA01000004.1"/>
</dbReference>
<dbReference type="Proteomes" id="UP000185678">
    <property type="component" value="Unassembled WGS sequence"/>
</dbReference>
<dbReference type="STRING" id="80876.SAMN05421779_104109"/>
<name>A0A1N7MGD6_9PROT</name>
<sequence length="78" mass="8626">MSDFNNDNDNDNDKTEQNLRQAAALVDQQLDAGQMVEVDPELAEFMGIIPDDDFPADDALEAHLFPYGRPDDEKGGEA</sequence>
<evidence type="ECO:0000313" key="1">
    <source>
        <dbReference type="EMBL" id="SIS85214.1"/>
    </source>
</evidence>
<keyword evidence="2" id="KW-1185">Reference proteome</keyword>
<gene>
    <name evidence="1" type="ORF">SAMN05421779_104109</name>
</gene>
<accession>A0A1N7MGD6</accession>
<protein>
    <submittedName>
        <fullName evidence="1">Uncharacterized protein</fullName>
    </submittedName>
</protein>
<evidence type="ECO:0000313" key="2">
    <source>
        <dbReference type="Proteomes" id="UP000185678"/>
    </source>
</evidence>
<organism evidence="1 2">
    <name type="scientific">Insolitispirillum peregrinum</name>
    <dbReference type="NCBI Taxonomy" id="80876"/>
    <lineage>
        <taxon>Bacteria</taxon>
        <taxon>Pseudomonadati</taxon>
        <taxon>Pseudomonadota</taxon>
        <taxon>Alphaproteobacteria</taxon>
        <taxon>Rhodospirillales</taxon>
        <taxon>Novispirillaceae</taxon>
        <taxon>Insolitispirillum</taxon>
    </lineage>
</organism>
<reference evidence="1 2" key="1">
    <citation type="submission" date="2017-01" db="EMBL/GenBank/DDBJ databases">
        <authorList>
            <person name="Mah S.A."/>
            <person name="Swanson W.J."/>
            <person name="Moy G.W."/>
            <person name="Vacquier V.D."/>
        </authorList>
    </citation>
    <scope>NUCLEOTIDE SEQUENCE [LARGE SCALE GENOMIC DNA]</scope>
    <source>
        <strain evidence="1 2">DSM 11589</strain>
    </source>
</reference>
<dbReference type="AlphaFoldDB" id="A0A1N7MGD6"/>
<proteinExistence type="predicted"/>
<dbReference type="EMBL" id="FTOA01000004">
    <property type="protein sequence ID" value="SIS85214.1"/>
    <property type="molecule type" value="Genomic_DNA"/>
</dbReference>